<dbReference type="PROSITE" id="PS51352">
    <property type="entry name" value="THIOREDOXIN_2"/>
    <property type="match status" value="1"/>
</dbReference>
<evidence type="ECO:0000256" key="5">
    <source>
        <dbReference type="ARBA" id="ARBA00023284"/>
    </source>
</evidence>
<sequence length="162" mass="17039">MGGLKVGDSFPEGVKFTHIVPSDDGILTCGIPGPYDASAEFKNKKVIIVSVPGAFTPTCQASHLPSYIKNREALKAKGVDQVIVIAVNDAFVMSAWGKANGVKDNFIIFADDSGFSKSIGWTMGERTARYAIAVDHGKVVYADKESGSGIEKSGAEAVLASL</sequence>
<evidence type="ECO:0000256" key="4">
    <source>
        <dbReference type="ARBA" id="ARBA00023002"/>
    </source>
</evidence>
<comment type="function">
    <text evidence="9">Thiol-specific peroxidase that catalyzes the reduction of hydrogen peroxide and organic hydroperoxides to water and alcohols, respectively. Plays a role in cell protection against oxidative stress by detoxifying peroxides.</text>
</comment>
<comment type="similarity">
    <text evidence="1 9">Belongs to the peroxiredoxin family. Prx5 subfamily.</text>
</comment>
<proteinExistence type="inferred from homology"/>
<feature type="domain" description="Thioredoxin" evidence="10">
    <location>
        <begin position="4"/>
        <end position="162"/>
    </location>
</feature>
<keyword evidence="2 9" id="KW-0575">Peroxidase</keyword>
<keyword evidence="12" id="KW-1185">Reference proteome</keyword>
<organism evidence="11 12">
    <name type="scientific">Claviceps pazoutovae</name>
    <dbReference type="NCBI Taxonomy" id="1649127"/>
    <lineage>
        <taxon>Eukaryota</taxon>
        <taxon>Fungi</taxon>
        <taxon>Dikarya</taxon>
        <taxon>Ascomycota</taxon>
        <taxon>Pezizomycotina</taxon>
        <taxon>Sordariomycetes</taxon>
        <taxon>Hypocreomycetidae</taxon>
        <taxon>Hypocreales</taxon>
        <taxon>Clavicipitaceae</taxon>
        <taxon>Claviceps</taxon>
    </lineage>
</organism>
<evidence type="ECO:0000256" key="8">
    <source>
        <dbReference type="PIRSR" id="PIRSR637944-1"/>
    </source>
</evidence>
<evidence type="ECO:0000256" key="9">
    <source>
        <dbReference type="RuleBase" id="RU366011"/>
    </source>
</evidence>
<evidence type="ECO:0000256" key="1">
    <source>
        <dbReference type="ARBA" id="ARBA00010505"/>
    </source>
</evidence>
<dbReference type="Proteomes" id="UP000706124">
    <property type="component" value="Unassembled WGS sequence"/>
</dbReference>
<dbReference type="GO" id="GO:0008379">
    <property type="term" value="F:thioredoxin peroxidase activity"/>
    <property type="evidence" value="ECO:0007669"/>
    <property type="project" value="InterPro"/>
</dbReference>
<dbReference type="InterPro" id="IPR013766">
    <property type="entry name" value="Thioredoxin_domain"/>
</dbReference>
<evidence type="ECO:0000256" key="7">
    <source>
        <dbReference type="ARBA" id="ARBA00079296"/>
    </source>
</evidence>
<dbReference type="PANTHER" id="PTHR10430:SF16">
    <property type="entry name" value="PEROXIREDOXIN-5, MITOCHONDRIAL"/>
    <property type="match status" value="1"/>
</dbReference>
<evidence type="ECO:0000313" key="11">
    <source>
        <dbReference type="EMBL" id="KAG5933269.1"/>
    </source>
</evidence>
<comment type="caution">
    <text evidence="11">The sequence shown here is derived from an EMBL/GenBank/DDBJ whole genome shotgun (WGS) entry which is preliminary data.</text>
</comment>
<dbReference type="EMBL" id="SRPO01000381">
    <property type="protein sequence ID" value="KAG5933269.1"/>
    <property type="molecule type" value="Genomic_DNA"/>
</dbReference>
<dbReference type="FunFam" id="3.40.30.10:FF:000020">
    <property type="entry name" value="Peroxiredoxin"/>
    <property type="match status" value="1"/>
</dbReference>
<evidence type="ECO:0000256" key="3">
    <source>
        <dbReference type="ARBA" id="ARBA00022862"/>
    </source>
</evidence>
<dbReference type="GO" id="GO:0005777">
    <property type="term" value="C:peroxisome"/>
    <property type="evidence" value="ECO:0007669"/>
    <property type="project" value="TreeGrafter"/>
</dbReference>
<keyword evidence="3 9" id="KW-0049">Antioxidant</keyword>
<dbReference type="Gene3D" id="3.40.30.10">
    <property type="entry name" value="Glutaredoxin"/>
    <property type="match status" value="1"/>
</dbReference>
<dbReference type="PANTHER" id="PTHR10430">
    <property type="entry name" value="PEROXIREDOXIN"/>
    <property type="match status" value="1"/>
</dbReference>
<dbReference type="InterPro" id="IPR037944">
    <property type="entry name" value="PRX5-like"/>
</dbReference>
<dbReference type="OrthoDB" id="195498at2759"/>
<dbReference type="CDD" id="cd03013">
    <property type="entry name" value="PRX5_like"/>
    <property type="match status" value="1"/>
</dbReference>
<keyword evidence="4 9" id="KW-0560">Oxidoreductase</keyword>
<keyword evidence="5 9" id="KW-0676">Redox-active center</keyword>
<accession>A0A9P7M8P4</accession>
<evidence type="ECO:0000259" key="10">
    <source>
        <dbReference type="PROSITE" id="PS51352"/>
    </source>
</evidence>
<evidence type="ECO:0000313" key="12">
    <source>
        <dbReference type="Proteomes" id="UP000706124"/>
    </source>
</evidence>
<reference evidence="11 12" key="1">
    <citation type="journal article" date="2020" name="bioRxiv">
        <title>Whole genome comparisons of ergot fungi reveals the divergence and evolution of species within the genus Claviceps are the result of varying mechanisms driving genome evolution and host range expansion.</title>
        <authorList>
            <person name="Wyka S.A."/>
            <person name="Mondo S.J."/>
            <person name="Liu M."/>
            <person name="Dettman J."/>
            <person name="Nalam V."/>
            <person name="Broders K.D."/>
        </authorList>
    </citation>
    <scope>NUCLEOTIDE SEQUENCE [LARGE SCALE GENOMIC DNA]</scope>
    <source>
        <strain evidence="11 12">CCC 1485</strain>
    </source>
</reference>
<feature type="active site" description="Cysteine sulfenic acid (-SOH) intermediate" evidence="8">
    <location>
        <position position="59"/>
    </location>
</feature>
<dbReference type="InterPro" id="IPR013740">
    <property type="entry name" value="Redoxin"/>
</dbReference>
<dbReference type="Pfam" id="PF08534">
    <property type="entry name" value="Redoxin"/>
    <property type="match status" value="1"/>
</dbReference>
<dbReference type="InterPro" id="IPR036249">
    <property type="entry name" value="Thioredoxin-like_sf"/>
</dbReference>
<protein>
    <recommendedName>
        <fullName evidence="6">Thioredoxin peroxidase</fullName>
    </recommendedName>
    <alternativeName>
        <fullName evidence="7">Thioredoxin-dependent peroxiredoxin</fullName>
    </alternativeName>
</protein>
<name>A0A9P7M8P4_9HYPO</name>
<gene>
    <name evidence="11" type="ORF">E4U60_004581</name>
</gene>
<evidence type="ECO:0000256" key="2">
    <source>
        <dbReference type="ARBA" id="ARBA00022559"/>
    </source>
</evidence>
<dbReference type="GO" id="GO:0005739">
    <property type="term" value="C:mitochondrion"/>
    <property type="evidence" value="ECO:0007669"/>
    <property type="project" value="TreeGrafter"/>
</dbReference>
<dbReference type="GO" id="GO:0042744">
    <property type="term" value="P:hydrogen peroxide catabolic process"/>
    <property type="evidence" value="ECO:0007669"/>
    <property type="project" value="TreeGrafter"/>
</dbReference>
<dbReference type="AlphaFoldDB" id="A0A9P7M8P4"/>
<dbReference type="GO" id="GO:0045454">
    <property type="term" value="P:cell redox homeostasis"/>
    <property type="evidence" value="ECO:0007669"/>
    <property type="project" value="TreeGrafter"/>
</dbReference>
<dbReference type="SUPFAM" id="SSF52833">
    <property type="entry name" value="Thioredoxin-like"/>
    <property type="match status" value="1"/>
</dbReference>
<evidence type="ECO:0000256" key="6">
    <source>
        <dbReference type="ARBA" id="ARBA00032824"/>
    </source>
</evidence>
<dbReference type="GO" id="GO:0034599">
    <property type="term" value="P:cellular response to oxidative stress"/>
    <property type="evidence" value="ECO:0007669"/>
    <property type="project" value="InterPro"/>
</dbReference>